<dbReference type="Proteomes" id="UP000285503">
    <property type="component" value="Unassembled WGS sequence"/>
</dbReference>
<dbReference type="PANTHER" id="PTHR31061:SF24">
    <property type="entry name" value="LD22376P"/>
    <property type="match status" value="1"/>
</dbReference>
<keyword evidence="1" id="KW-0812">Transmembrane</keyword>
<feature type="transmembrane region" description="Helical" evidence="1">
    <location>
        <begin position="297"/>
        <end position="315"/>
    </location>
</feature>
<evidence type="ECO:0000313" key="9">
    <source>
        <dbReference type="Proteomes" id="UP000183766"/>
    </source>
</evidence>
<feature type="transmembrane region" description="Helical" evidence="1">
    <location>
        <begin position="81"/>
        <end position="99"/>
    </location>
</feature>
<feature type="transmembrane region" description="Helical" evidence="1">
    <location>
        <begin position="50"/>
        <end position="69"/>
    </location>
</feature>
<feature type="transmembrane region" description="Helical" evidence="1">
    <location>
        <begin position="141"/>
        <end position="158"/>
    </location>
</feature>
<dbReference type="RefSeq" id="WP_008642604.1">
    <property type="nucleotide sequence ID" value="NZ_CP072216.1"/>
</dbReference>
<keyword evidence="1" id="KW-1133">Transmembrane helix</keyword>
<feature type="transmembrane region" description="Helical" evidence="1">
    <location>
        <begin position="195"/>
        <end position="217"/>
    </location>
</feature>
<keyword evidence="6" id="KW-0012">Acyltransferase</keyword>
<dbReference type="Proteomes" id="UP000183766">
    <property type="component" value="Unassembled WGS sequence"/>
</dbReference>
<protein>
    <submittedName>
        <fullName evidence="2">DUF5009 domain-containing protein</fullName>
    </submittedName>
    <submittedName>
        <fullName evidence="6">Predicted acyltransferase</fullName>
    </submittedName>
</protein>
<dbReference type="EMBL" id="FNRP01000001">
    <property type="protein sequence ID" value="SEA00347.1"/>
    <property type="molecule type" value="Genomic_DNA"/>
</dbReference>
<dbReference type="EMBL" id="WDCP01000085">
    <property type="protein sequence ID" value="KAB6336404.1"/>
    <property type="molecule type" value="Genomic_DNA"/>
</dbReference>
<evidence type="ECO:0000313" key="13">
    <source>
        <dbReference type="Proteomes" id="UP000487596"/>
    </source>
</evidence>
<reference evidence="12 13" key="3">
    <citation type="journal article" date="2019" name="Nat. Med.">
        <title>A library of human gut bacterial isolates paired with longitudinal multiomics data enables mechanistic microbiome research.</title>
        <authorList>
            <person name="Poyet M."/>
            <person name="Groussin M."/>
            <person name="Gibbons S.M."/>
            <person name="Avila-Pacheco J."/>
            <person name="Jiang X."/>
            <person name="Kearney S.M."/>
            <person name="Perrotta A.R."/>
            <person name="Berdy B."/>
            <person name="Zhao S."/>
            <person name="Lieberman T.D."/>
            <person name="Swanson P.K."/>
            <person name="Smith M."/>
            <person name="Roesemann S."/>
            <person name="Alexander J.E."/>
            <person name="Rich S.A."/>
            <person name="Livny J."/>
            <person name="Vlamakis H."/>
            <person name="Clish C."/>
            <person name="Bullock K."/>
            <person name="Deik A."/>
            <person name="Scott J."/>
            <person name="Pierce K.A."/>
            <person name="Xavier R.J."/>
            <person name="Alm E.J."/>
        </authorList>
    </citation>
    <scope>NUCLEOTIDE SEQUENCE [LARGE SCALE GENOMIC DNA]</scope>
    <source>
        <strain evidence="3 12">BIOML-A16</strain>
        <strain evidence="2 13">BIOML-A62</strain>
    </source>
</reference>
<evidence type="ECO:0000313" key="11">
    <source>
        <dbReference type="Proteomes" id="UP000285503"/>
    </source>
</evidence>
<dbReference type="GeneID" id="69482074"/>
<dbReference type="EMBL" id="FOUM01000023">
    <property type="protein sequence ID" value="SFN18305.1"/>
    <property type="molecule type" value="Genomic_DNA"/>
</dbReference>
<dbReference type="PANTHER" id="PTHR31061">
    <property type="entry name" value="LD22376P"/>
    <property type="match status" value="1"/>
</dbReference>
<evidence type="ECO:0000313" key="10">
    <source>
        <dbReference type="Proteomes" id="UP000284417"/>
    </source>
</evidence>
<dbReference type="EMBL" id="QRNE01000103">
    <property type="protein sequence ID" value="RHK23310.1"/>
    <property type="molecule type" value="Genomic_DNA"/>
</dbReference>
<feature type="transmembrane region" description="Helical" evidence="1">
    <location>
        <begin position="119"/>
        <end position="136"/>
    </location>
</feature>
<organism evidence="6 8">
    <name type="scientific">Bacteroides xylanisolvens</name>
    <dbReference type="NCBI Taxonomy" id="371601"/>
    <lineage>
        <taxon>Bacteria</taxon>
        <taxon>Pseudomonadati</taxon>
        <taxon>Bacteroidota</taxon>
        <taxon>Bacteroidia</taxon>
        <taxon>Bacteroidales</taxon>
        <taxon>Bacteroidaceae</taxon>
        <taxon>Bacteroides</taxon>
    </lineage>
</organism>
<evidence type="ECO:0000313" key="4">
    <source>
        <dbReference type="EMBL" id="RHK23310.1"/>
    </source>
</evidence>
<evidence type="ECO:0000313" key="5">
    <source>
        <dbReference type="EMBL" id="RHK92689.1"/>
    </source>
</evidence>
<dbReference type="Proteomes" id="UP000284417">
    <property type="component" value="Unassembled WGS sequence"/>
</dbReference>
<evidence type="ECO:0000313" key="12">
    <source>
        <dbReference type="Proteomes" id="UP000438288"/>
    </source>
</evidence>
<keyword evidence="6" id="KW-0808">Transferase</keyword>
<dbReference type="Proteomes" id="UP000183040">
    <property type="component" value="Unassembled WGS sequence"/>
</dbReference>
<gene>
    <name evidence="5" type="ORF">DW042_17115</name>
    <name evidence="4" type="ORF">DW075_16700</name>
    <name evidence="2" type="ORF">GA424_02835</name>
    <name evidence="3" type="ORF">GAZ43_22710</name>
    <name evidence="6" type="ORF">SAMN04487924_101321</name>
    <name evidence="7" type="ORF">SAMN05216250_12318</name>
</gene>
<keyword evidence="1" id="KW-0472">Membrane</keyword>
<reference evidence="10 11" key="2">
    <citation type="submission" date="2018-08" db="EMBL/GenBank/DDBJ databases">
        <title>A genome reference for cultivated species of the human gut microbiota.</title>
        <authorList>
            <person name="Zou Y."/>
            <person name="Xue W."/>
            <person name="Luo G."/>
        </authorList>
    </citation>
    <scope>NUCLEOTIDE SEQUENCE [LARGE SCALE GENOMIC DNA]</scope>
    <source>
        <strain evidence="5 10">AF39-6AC</strain>
        <strain evidence="4 11">AF46-11NS</strain>
    </source>
</reference>
<dbReference type="Proteomes" id="UP000487596">
    <property type="component" value="Unassembled WGS sequence"/>
</dbReference>
<evidence type="ECO:0000313" key="7">
    <source>
        <dbReference type="EMBL" id="SFN18305.1"/>
    </source>
</evidence>
<dbReference type="Proteomes" id="UP000438288">
    <property type="component" value="Unassembled WGS sequence"/>
</dbReference>
<name>A0A1H3XLN5_9BACE</name>
<evidence type="ECO:0000313" key="2">
    <source>
        <dbReference type="EMBL" id="KAB6142548.1"/>
    </source>
</evidence>
<evidence type="ECO:0000256" key="1">
    <source>
        <dbReference type="SAM" id="Phobius"/>
    </source>
</evidence>
<evidence type="ECO:0000313" key="3">
    <source>
        <dbReference type="EMBL" id="KAB6336404.1"/>
    </source>
</evidence>
<feature type="transmembrane region" description="Helical" evidence="1">
    <location>
        <begin position="258"/>
        <end position="277"/>
    </location>
</feature>
<accession>A0A1H3XLN5</accession>
<reference evidence="8 9" key="1">
    <citation type="submission" date="2016-10" db="EMBL/GenBank/DDBJ databases">
        <authorList>
            <person name="de Groot N.N."/>
        </authorList>
    </citation>
    <scope>NUCLEOTIDE SEQUENCE [LARGE SCALE GENOMIC DNA]</scope>
    <source>
        <strain evidence="7 9">NLAE-zl-C202</strain>
        <strain evidence="6 8">NLAE-zl-G339</strain>
    </source>
</reference>
<dbReference type="AlphaFoldDB" id="A0A1H3XLN5"/>
<proteinExistence type="predicted"/>
<evidence type="ECO:0000313" key="6">
    <source>
        <dbReference type="EMBL" id="SEA00347.1"/>
    </source>
</evidence>
<feature type="transmembrane region" description="Helical" evidence="1">
    <location>
        <begin position="335"/>
        <end position="353"/>
    </location>
</feature>
<dbReference type="EMBL" id="QROC01000025">
    <property type="protein sequence ID" value="RHK92689.1"/>
    <property type="molecule type" value="Genomic_DNA"/>
</dbReference>
<evidence type="ECO:0000313" key="8">
    <source>
        <dbReference type="Proteomes" id="UP000183040"/>
    </source>
</evidence>
<dbReference type="EMBL" id="WDEH01000003">
    <property type="protein sequence ID" value="KAB6142548.1"/>
    <property type="molecule type" value="Genomic_DNA"/>
</dbReference>
<dbReference type="GO" id="GO:0016746">
    <property type="term" value="F:acyltransferase activity"/>
    <property type="evidence" value="ECO:0007669"/>
    <property type="project" value="UniProtKB-KW"/>
</dbReference>
<sequence>MNPNKRLLSLDVLRGITVAGMILVNNTGKCGYNFAAFAHAKWDGFSPADLVFPMFMFLMGISTYISLCKYDFQCRPAITKIIKRSLLLIFIGLVMEWFITSIDSGNYFDLSQLRLMGVMQRLGICYGITALLAVAIPHKRFMPLAIILLIVYFIFQLFGNGFEKSADNIVGMIDSAILGANHMYLQGRQFVDPEGILSTIPAVSQVMIGFVCGKIIIDIKDNDRRMLNLFLIGTTLLFAGYLLSYACPLNKRLWSPSFVLLTCGIAALSLALLLYIIDVKQNKKWFSFFEAFGANPLVIYVFSCIAGGLLVHWHIHTAVFNNLLNPLFGNYFGSFMYGVFFLLFNGLLGYILLKRKIYIKL</sequence>
<feature type="transmembrane region" description="Helical" evidence="1">
    <location>
        <begin position="229"/>
        <end position="246"/>
    </location>
</feature>